<comment type="caution">
    <text evidence="1">The sequence shown here is derived from an EMBL/GenBank/DDBJ whole genome shotgun (WGS) entry which is preliminary data.</text>
</comment>
<dbReference type="EMBL" id="JBBPBN010000043">
    <property type="protein sequence ID" value="KAK8996971.1"/>
    <property type="molecule type" value="Genomic_DNA"/>
</dbReference>
<organism evidence="1 2">
    <name type="scientific">Hibiscus sabdariffa</name>
    <name type="common">roselle</name>
    <dbReference type="NCBI Taxonomy" id="183260"/>
    <lineage>
        <taxon>Eukaryota</taxon>
        <taxon>Viridiplantae</taxon>
        <taxon>Streptophyta</taxon>
        <taxon>Embryophyta</taxon>
        <taxon>Tracheophyta</taxon>
        <taxon>Spermatophyta</taxon>
        <taxon>Magnoliopsida</taxon>
        <taxon>eudicotyledons</taxon>
        <taxon>Gunneridae</taxon>
        <taxon>Pentapetalae</taxon>
        <taxon>rosids</taxon>
        <taxon>malvids</taxon>
        <taxon>Malvales</taxon>
        <taxon>Malvaceae</taxon>
        <taxon>Malvoideae</taxon>
        <taxon>Hibiscus</taxon>
    </lineage>
</organism>
<proteinExistence type="predicted"/>
<accession>A0ABR2Q8H2</accession>
<reference evidence="1 2" key="1">
    <citation type="journal article" date="2024" name="G3 (Bethesda)">
        <title>Genome assembly of Hibiscus sabdariffa L. provides insights into metabolisms of medicinal natural products.</title>
        <authorList>
            <person name="Kim T."/>
        </authorList>
    </citation>
    <scope>NUCLEOTIDE SEQUENCE [LARGE SCALE GENOMIC DNA]</scope>
    <source>
        <strain evidence="1">TK-2024</strain>
        <tissue evidence="1">Old leaves</tissue>
    </source>
</reference>
<evidence type="ECO:0000313" key="1">
    <source>
        <dbReference type="EMBL" id="KAK8996971.1"/>
    </source>
</evidence>
<evidence type="ECO:0000313" key="2">
    <source>
        <dbReference type="Proteomes" id="UP001396334"/>
    </source>
</evidence>
<name>A0ABR2Q8H2_9ROSI</name>
<keyword evidence="2" id="KW-1185">Reference proteome</keyword>
<dbReference type="Proteomes" id="UP001396334">
    <property type="component" value="Unassembled WGS sequence"/>
</dbReference>
<gene>
    <name evidence="1" type="ORF">V6N11_020465</name>
</gene>
<protein>
    <submittedName>
        <fullName evidence="1">Uncharacterized protein</fullName>
    </submittedName>
</protein>
<sequence length="94" mass="10561">MSPQVVFLDEPPYSNAANMGLSIGLHSTTRRCKDSRCYTNFFHVVLSDPDPDRNSQDSNSRFIEWVKLTAEGCGFVPHTAFSIDFLSRSNVMLS</sequence>